<sequence>MDGLIIPRRGAYKQEDGKYLFEVISEREPPVEHQTILENGIKKYIVKLDQSALKDLMRYYSVFPSYEDQAAERIFAGLDEKPIKPKIMGIINATPDSFYSGSRVLGNEDLIFKIIDEKPDIVDVGAESTRPGSKPVDPTKEYERLLPVIKIIRDYSDIPVSIDSRHPSVIKNLVKYEINYINDISGFTNKEMIDLAKDSSLYCVVMHMRGSPQDMQNFTNYDDVIVDVIGFLLDRANNLLANDVAFGRIISDPGIGFAKDLKGNIEILRNIKSFHIGMPLLVGTSRKTFIGTITGQAVEGRLPGTIGTSIYLANNRVSIIRVHDVRENKDAINTYLSLAQ</sequence>
<keyword evidence="8" id="KW-0289">Folate biosynthesis</keyword>
<keyword evidence="6" id="KW-0479">Metal-binding</keyword>
<dbReference type="PANTHER" id="PTHR20941:SF1">
    <property type="entry name" value="FOLIC ACID SYNTHESIS PROTEIN FOL1"/>
    <property type="match status" value="1"/>
</dbReference>
<evidence type="ECO:0000256" key="4">
    <source>
        <dbReference type="ARBA" id="ARBA00012458"/>
    </source>
</evidence>
<dbReference type="OrthoDB" id="371861at2157"/>
<dbReference type="AlphaFoldDB" id="Q97CE7"/>
<organism evidence="10 11">
    <name type="scientific">Thermoplasma volcanium (strain ATCC 51530 / DSM 4299 / JCM 9571 / NBRC 15438 / GSS1)</name>
    <dbReference type="NCBI Taxonomy" id="273116"/>
    <lineage>
        <taxon>Archaea</taxon>
        <taxon>Methanobacteriati</taxon>
        <taxon>Thermoplasmatota</taxon>
        <taxon>Thermoplasmata</taxon>
        <taxon>Thermoplasmatales</taxon>
        <taxon>Thermoplasmataceae</taxon>
        <taxon>Thermoplasma</taxon>
    </lineage>
</organism>
<dbReference type="eggNOG" id="arCOG01978">
    <property type="taxonomic scope" value="Archaea"/>
</dbReference>
<proteinExistence type="predicted"/>
<evidence type="ECO:0000256" key="1">
    <source>
        <dbReference type="ARBA" id="ARBA00000012"/>
    </source>
</evidence>
<keyword evidence="7" id="KW-0460">Magnesium</keyword>
<dbReference type="RefSeq" id="WP_010916409.1">
    <property type="nucleotide sequence ID" value="NC_002689.2"/>
</dbReference>
<dbReference type="HOGENOM" id="CLU_008023_0_2_2"/>
<evidence type="ECO:0000256" key="3">
    <source>
        <dbReference type="ARBA" id="ARBA00004763"/>
    </source>
</evidence>
<dbReference type="Gene3D" id="3.20.20.20">
    <property type="entry name" value="Dihydropteroate synthase-like"/>
    <property type="match status" value="1"/>
</dbReference>
<dbReference type="InterPro" id="IPR000489">
    <property type="entry name" value="Pterin-binding_dom"/>
</dbReference>
<comment type="cofactor">
    <cofactor evidence="2">
        <name>Mg(2+)</name>
        <dbReference type="ChEBI" id="CHEBI:18420"/>
    </cofactor>
</comment>
<dbReference type="PhylomeDB" id="Q97CE7"/>
<dbReference type="SUPFAM" id="SSF51717">
    <property type="entry name" value="Dihydropteroate synthetase-like"/>
    <property type="match status" value="1"/>
</dbReference>
<dbReference type="EC" id="2.5.1.15" evidence="4"/>
<dbReference type="PROSITE" id="PS50972">
    <property type="entry name" value="PTERIN_BINDING"/>
    <property type="match status" value="1"/>
</dbReference>
<evidence type="ECO:0000256" key="2">
    <source>
        <dbReference type="ARBA" id="ARBA00001946"/>
    </source>
</evidence>
<dbReference type="InterPro" id="IPR045031">
    <property type="entry name" value="DHP_synth-like"/>
</dbReference>
<dbReference type="KEGG" id="tvo:TVG0162982"/>
<comment type="catalytic activity">
    <reaction evidence="1">
        <text>(7,8-dihydropterin-6-yl)methyl diphosphate + 4-aminobenzoate = 7,8-dihydropteroate + diphosphate</text>
        <dbReference type="Rhea" id="RHEA:19949"/>
        <dbReference type="ChEBI" id="CHEBI:17836"/>
        <dbReference type="ChEBI" id="CHEBI:17839"/>
        <dbReference type="ChEBI" id="CHEBI:33019"/>
        <dbReference type="ChEBI" id="CHEBI:72950"/>
        <dbReference type="EC" id="2.5.1.15"/>
    </reaction>
</comment>
<evidence type="ECO:0000256" key="5">
    <source>
        <dbReference type="ARBA" id="ARBA00022679"/>
    </source>
</evidence>
<feature type="domain" description="Pterin-binding" evidence="9">
    <location>
        <begin position="85"/>
        <end position="333"/>
    </location>
</feature>
<dbReference type="EMBL" id="BA000011">
    <property type="protein sequence ID" value="BAB59296.1"/>
    <property type="molecule type" value="Genomic_DNA"/>
</dbReference>
<name>Q97CE7_THEVO</name>
<dbReference type="GO" id="GO:0046872">
    <property type="term" value="F:metal ion binding"/>
    <property type="evidence" value="ECO:0007669"/>
    <property type="project" value="UniProtKB-KW"/>
</dbReference>
<evidence type="ECO:0000313" key="11">
    <source>
        <dbReference type="Proteomes" id="UP000001017"/>
    </source>
</evidence>
<evidence type="ECO:0000256" key="6">
    <source>
        <dbReference type="ARBA" id="ARBA00022723"/>
    </source>
</evidence>
<keyword evidence="5" id="KW-0808">Transferase</keyword>
<dbReference type="Pfam" id="PF00809">
    <property type="entry name" value="Pterin_bind"/>
    <property type="match status" value="1"/>
</dbReference>
<gene>
    <name evidence="10" type="ORF">TVG0162982</name>
</gene>
<dbReference type="GO" id="GO:0046656">
    <property type="term" value="P:folic acid biosynthetic process"/>
    <property type="evidence" value="ECO:0007669"/>
    <property type="project" value="UniProtKB-KW"/>
</dbReference>
<dbReference type="PaxDb" id="273116-14324368"/>
<reference evidence="10 11" key="2">
    <citation type="journal article" date="2000" name="Proc. Natl. Acad. Sci. U.S.A.">
        <title>Archaeal adaptation to higher temperatures revealed by genomic sequence of Thermoplasma volcanium.</title>
        <authorList>
            <person name="Kawashima T."/>
            <person name="Amano N."/>
            <person name="Koike H."/>
            <person name="Makino S."/>
            <person name="Higuchi S."/>
            <person name="Kawashima-Ohya Y."/>
            <person name="Watanabe K."/>
            <person name="Yamazaki M."/>
            <person name="Kanehori K."/>
            <person name="Kawamoto T."/>
            <person name="Nunoshiba T."/>
            <person name="Yamamoto Y."/>
            <person name="Aramaki H."/>
            <person name="Makino K."/>
            <person name="Suzuki M."/>
        </authorList>
    </citation>
    <scope>NUCLEOTIDE SEQUENCE [LARGE SCALE GENOMIC DNA]</scope>
    <source>
        <strain evidence="11">ATCC 51530 / DSM 4299 / JCM 9571 / NBRC 15438 / GSS1</strain>
    </source>
</reference>
<dbReference type="GO" id="GO:0046654">
    <property type="term" value="P:tetrahydrofolate biosynthetic process"/>
    <property type="evidence" value="ECO:0007669"/>
    <property type="project" value="TreeGrafter"/>
</dbReference>
<dbReference type="Proteomes" id="UP000001017">
    <property type="component" value="Chromosome"/>
</dbReference>
<dbReference type="PANTHER" id="PTHR20941">
    <property type="entry name" value="FOLATE SYNTHESIS PROTEINS"/>
    <property type="match status" value="1"/>
</dbReference>
<dbReference type="GO" id="GO:0004156">
    <property type="term" value="F:dihydropteroate synthase activity"/>
    <property type="evidence" value="ECO:0007669"/>
    <property type="project" value="UniProtKB-EC"/>
</dbReference>
<evidence type="ECO:0000256" key="8">
    <source>
        <dbReference type="ARBA" id="ARBA00022909"/>
    </source>
</evidence>
<evidence type="ECO:0000259" key="9">
    <source>
        <dbReference type="PROSITE" id="PS50972"/>
    </source>
</evidence>
<keyword evidence="11" id="KW-1185">Reference proteome</keyword>
<dbReference type="STRING" id="273116.gene:9380924"/>
<evidence type="ECO:0000313" key="10">
    <source>
        <dbReference type="EMBL" id="BAB59296.1"/>
    </source>
</evidence>
<accession>Q97CE7</accession>
<dbReference type="NCBIfam" id="TIGR01496">
    <property type="entry name" value="DHPS"/>
    <property type="match status" value="1"/>
</dbReference>
<protein>
    <recommendedName>
        <fullName evidence="4">dihydropteroate synthase</fullName>
        <ecNumber evidence="4">2.5.1.15</ecNumber>
    </recommendedName>
</protein>
<dbReference type="GeneID" id="1441639"/>
<evidence type="ECO:0000256" key="7">
    <source>
        <dbReference type="ARBA" id="ARBA00022842"/>
    </source>
</evidence>
<dbReference type="GO" id="GO:0005829">
    <property type="term" value="C:cytosol"/>
    <property type="evidence" value="ECO:0007669"/>
    <property type="project" value="TreeGrafter"/>
</dbReference>
<comment type="pathway">
    <text evidence="3">Cofactor biosynthesis; tetrahydrofolate biosynthesis; 7,8-dihydrofolate from 2-amino-4-hydroxy-6-hydroxymethyl-7,8-dihydropteridine diphosphate and 4-aminobenzoate: step 1/2.</text>
</comment>
<dbReference type="SMR" id="Q97CE7"/>
<reference evidence="10 11" key="1">
    <citation type="journal article" date="1999" name="Proc. Jpn. Acad.">
        <title>Determination of the complete genomic DNA sequence of Thermoplasma volvanium GSS1.</title>
        <authorList>
            <person name="Kawashima T."/>
            <person name="Yamamoto Y."/>
            <person name="Aramaki H."/>
            <person name="Nunoshiba T."/>
            <person name="Kawamoto T."/>
            <person name="Watanabe K."/>
            <person name="Yamazaki M."/>
            <person name="Kanehori K."/>
            <person name="Amano N."/>
            <person name="Ohya Y."/>
            <person name="Makino K."/>
            <person name="Suzuki M."/>
        </authorList>
    </citation>
    <scope>NUCLEOTIDE SEQUENCE [LARGE SCALE GENOMIC DNA]</scope>
    <source>
        <strain evidence="11">ATCC 51530 / DSM 4299 / JCM 9571 / NBRC 15438 / GSS1</strain>
    </source>
</reference>
<dbReference type="CDD" id="cd00739">
    <property type="entry name" value="DHPS"/>
    <property type="match status" value="1"/>
</dbReference>
<dbReference type="InterPro" id="IPR011005">
    <property type="entry name" value="Dihydropteroate_synth-like_sf"/>
</dbReference>
<dbReference type="InterPro" id="IPR006390">
    <property type="entry name" value="DHP_synth_dom"/>
</dbReference>